<dbReference type="InterPro" id="IPR036286">
    <property type="entry name" value="LexA/Signal_pep-like_sf"/>
</dbReference>
<dbReference type="Pfam" id="PF01381">
    <property type="entry name" value="HTH_3"/>
    <property type="match status" value="1"/>
</dbReference>
<dbReference type="GO" id="GO:0003677">
    <property type="term" value="F:DNA binding"/>
    <property type="evidence" value="ECO:0007669"/>
    <property type="project" value="InterPro"/>
</dbReference>
<dbReference type="AlphaFoldDB" id="A0A1I2RBN9"/>
<feature type="domain" description="HTH cro/C1-type" evidence="8">
    <location>
        <begin position="10"/>
        <end position="64"/>
    </location>
</feature>
<dbReference type="SUPFAM" id="SSF47413">
    <property type="entry name" value="lambda repressor-like DNA-binding domains"/>
    <property type="match status" value="1"/>
</dbReference>
<dbReference type="InterPro" id="IPR039418">
    <property type="entry name" value="LexA-like"/>
</dbReference>
<dbReference type="CDD" id="cd00093">
    <property type="entry name" value="HTH_XRE"/>
    <property type="match status" value="1"/>
</dbReference>
<evidence type="ECO:0000256" key="5">
    <source>
        <dbReference type="ARBA" id="ARBA00023204"/>
    </source>
</evidence>
<evidence type="ECO:0000259" key="8">
    <source>
        <dbReference type="PROSITE" id="PS50943"/>
    </source>
</evidence>
<dbReference type="RefSeq" id="WP_092470210.1">
    <property type="nucleotide sequence ID" value="NZ_FOOX01000004.1"/>
</dbReference>
<dbReference type="STRING" id="341036.SAMN05660649_01489"/>
<dbReference type="SMART" id="SM00530">
    <property type="entry name" value="HTH_XRE"/>
    <property type="match status" value="1"/>
</dbReference>
<keyword evidence="3 7" id="KW-0378">Hydrolase</keyword>
<dbReference type="InterPro" id="IPR050077">
    <property type="entry name" value="LexA_repressor"/>
</dbReference>
<accession>A0A1I2RBN9</accession>
<dbReference type="GO" id="GO:0009432">
    <property type="term" value="P:SOS response"/>
    <property type="evidence" value="ECO:0007669"/>
    <property type="project" value="UniProtKB-KW"/>
</dbReference>
<dbReference type="PANTHER" id="PTHR33516">
    <property type="entry name" value="LEXA REPRESSOR"/>
    <property type="match status" value="1"/>
</dbReference>
<dbReference type="GO" id="GO:0006355">
    <property type="term" value="P:regulation of DNA-templated transcription"/>
    <property type="evidence" value="ECO:0007669"/>
    <property type="project" value="InterPro"/>
</dbReference>
<gene>
    <name evidence="9" type="ORF">SAMN05660649_01489</name>
</gene>
<dbReference type="PROSITE" id="PS50943">
    <property type="entry name" value="HTH_CROC1"/>
    <property type="match status" value="1"/>
</dbReference>
<evidence type="ECO:0000256" key="7">
    <source>
        <dbReference type="RuleBase" id="RU003991"/>
    </source>
</evidence>
<dbReference type="EMBL" id="FOOX01000004">
    <property type="protein sequence ID" value="SFG37902.1"/>
    <property type="molecule type" value="Genomic_DNA"/>
</dbReference>
<protein>
    <submittedName>
        <fullName evidence="9">Repressor LexA</fullName>
    </submittedName>
</protein>
<dbReference type="OrthoDB" id="1766270at2"/>
<evidence type="ECO:0000313" key="9">
    <source>
        <dbReference type="EMBL" id="SFG37902.1"/>
    </source>
</evidence>
<dbReference type="SUPFAM" id="SSF51306">
    <property type="entry name" value="LexA/Signal peptidase"/>
    <property type="match status" value="1"/>
</dbReference>
<keyword evidence="5" id="KW-0234">DNA repair</keyword>
<keyword evidence="10" id="KW-1185">Reference proteome</keyword>
<dbReference type="Pfam" id="PF00717">
    <property type="entry name" value="Peptidase_S24"/>
    <property type="match status" value="1"/>
</dbReference>
<dbReference type="InterPro" id="IPR001387">
    <property type="entry name" value="Cro/C1-type_HTH"/>
</dbReference>
<evidence type="ECO:0000256" key="4">
    <source>
        <dbReference type="ARBA" id="ARBA00022813"/>
    </source>
</evidence>
<evidence type="ECO:0000256" key="6">
    <source>
        <dbReference type="ARBA" id="ARBA00023236"/>
    </source>
</evidence>
<dbReference type="Proteomes" id="UP000199337">
    <property type="component" value="Unassembled WGS sequence"/>
</dbReference>
<evidence type="ECO:0000256" key="3">
    <source>
        <dbReference type="ARBA" id="ARBA00022801"/>
    </source>
</evidence>
<evidence type="ECO:0000256" key="2">
    <source>
        <dbReference type="ARBA" id="ARBA00022763"/>
    </source>
</evidence>
<dbReference type="PANTHER" id="PTHR33516:SF2">
    <property type="entry name" value="LEXA REPRESSOR-RELATED"/>
    <property type="match status" value="1"/>
</dbReference>
<dbReference type="GO" id="GO:0016787">
    <property type="term" value="F:hydrolase activity"/>
    <property type="evidence" value="ECO:0007669"/>
    <property type="project" value="UniProtKB-KW"/>
</dbReference>
<proteinExistence type="inferred from homology"/>
<organism evidence="9 10">
    <name type="scientific">Desulfotruncus arcticus DSM 17038</name>
    <dbReference type="NCBI Taxonomy" id="1121424"/>
    <lineage>
        <taxon>Bacteria</taxon>
        <taxon>Bacillati</taxon>
        <taxon>Bacillota</taxon>
        <taxon>Clostridia</taxon>
        <taxon>Eubacteriales</taxon>
        <taxon>Desulfallaceae</taxon>
        <taxon>Desulfotruncus</taxon>
    </lineage>
</organism>
<keyword evidence="2" id="KW-0227">DNA damage</keyword>
<dbReference type="Gene3D" id="1.10.260.40">
    <property type="entry name" value="lambda repressor-like DNA-binding domains"/>
    <property type="match status" value="1"/>
</dbReference>
<reference evidence="10" key="1">
    <citation type="submission" date="2016-10" db="EMBL/GenBank/DDBJ databases">
        <authorList>
            <person name="Varghese N."/>
            <person name="Submissions S."/>
        </authorList>
    </citation>
    <scope>NUCLEOTIDE SEQUENCE [LARGE SCALE GENOMIC DNA]</scope>
    <source>
        <strain evidence="10">DSM 17038</strain>
    </source>
</reference>
<dbReference type="InterPro" id="IPR015927">
    <property type="entry name" value="Peptidase_S24_S26A/B/C"/>
</dbReference>
<comment type="similarity">
    <text evidence="1 7">Belongs to the peptidase S24 family.</text>
</comment>
<name>A0A1I2RBN9_9FIRM</name>
<keyword evidence="4 7" id="KW-0068">Autocatalytic cleavage</keyword>
<sequence>MELKGLPKNLRICRDKTGLSQRELAKLLKIAPSTLAMYETGRRAPDYATLERMANFFAVSVDYLLDREERKLDLLHVLEDDKTEIIAGDKPLGRKQRLAVLCALDNSATAVPGHKLPILGQIKAGIPLLSEQNIIGYLEIPSDLVGNVDFALKVTGDSMIGAGINDGDIVICKEDKNPYPGQIVVVLLNNDETTLKFFVKENGQPYIRAANPNYQDIALQPGDQIQGRVVRIWKDAPSLNTYREYLYLSEETKLEWNGVIEKAIANGVKPAALREIINMQLEFAKRLAGK</sequence>
<dbReference type="PRINTS" id="PR00726">
    <property type="entry name" value="LEXASERPTASE"/>
</dbReference>
<dbReference type="CDD" id="cd06529">
    <property type="entry name" value="S24_LexA-like"/>
    <property type="match status" value="1"/>
</dbReference>
<keyword evidence="6" id="KW-0742">SOS response</keyword>
<evidence type="ECO:0000313" key="10">
    <source>
        <dbReference type="Proteomes" id="UP000199337"/>
    </source>
</evidence>
<evidence type="ECO:0000256" key="1">
    <source>
        <dbReference type="ARBA" id="ARBA00007484"/>
    </source>
</evidence>
<dbReference type="InterPro" id="IPR010982">
    <property type="entry name" value="Lambda_DNA-bd_dom_sf"/>
</dbReference>
<dbReference type="Gene3D" id="2.10.109.10">
    <property type="entry name" value="Umud Fragment, subunit A"/>
    <property type="match status" value="1"/>
</dbReference>
<dbReference type="GO" id="GO:0006281">
    <property type="term" value="P:DNA repair"/>
    <property type="evidence" value="ECO:0007669"/>
    <property type="project" value="UniProtKB-KW"/>
</dbReference>
<dbReference type="InterPro" id="IPR006197">
    <property type="entry name" value="Peptidase_S24_LexA"/>
</dbReference>